<accession>R8BA27</accession>
<dbReference type="eggNOG" id="ENOG502S1QC">
    <property type="taxonomic scope" value="Eukaryota"/>
</dbReference>
<organism evidence="1 2">
    <name type="scientific">Phaeoacremonium minimum (strain UCR-PA7)</name>
    <name type="common">Esca disease fungus</name>
    <name type="synonym">Togninia minima</name>
    <dbReference type="NCBI Taxonomy" id="1286976"/>
    <lineage>
        <taxon>Eukaryota</taxon>
        <taxon>Fungi</taxon>
        <taxon>Dikarya</taxon>
        <taxon>Ascomycota</taxon>
        <taxon>Pezizomycotina</taxon>
        <taxon>Sordariomycetes</taxon>
        <taxon>Sordariomycetidae</taxon>
        <taxon>Togniniales</taxon>
        <taxon>Togniniaceae</taxon>
        <taxon>Phaeoacremonium</taxon>
    </lineage>
</organism>
<evidence type="ECO:0000313" key="2">
    <source>
        <dbReference type="Proteomes" id="UP000014074"/>
    </source>
</evidence>
<dbReference type="RefSeq" id="XP_007919081.1">
    <property type="nucleotide sequence ID" value="XM_007920890.1"/>
</dbReference>
<name>R8BA27_PHAM7</name>
<reference evidence="2" key="1">
    <citation type="journal article" date="2013" name="Genome Announc.">
        <title>Draft genome sequence of the ascomycete Phaeoacremonium aleophilum strain UCR-PA7, a causal agent of the esca disease complex in grapevines.</title>
        <authorList>
            <person name="Blanco-Ulate B."/>
            <person name="Rolshausen P."/>
            <person name="Cantu D."/>
        </authorList>
    </citation>
    <scope>NUCLEOTIDE SEQUENCE [LARGE SCALE GENOMIC DNA]</scope>
    <source>
        <strain evidence="2">UCR-PA7</strain>
    </source>
</reference>
<proteinExistence type="predicted"/>
<dbReference type="AlphaFoldDB" id="R8BA27"/>
<dbReference type="Proteomes" id="UP000014074">
    <property type="component" value="Unassembled WGS sequence"/>
</dbReference>
<gene>
    <name evidence="1" type="ORF">UCRPA7_8376</name>
</gene>
<dbReference type="OrthoDB" id="5366531at2759"/>
<sequence>MKESEISIAGLSTESKPTLDIAEHLDDMEEQPGSGMDARYPLSYLMNRIHGETFGVQEKTLNDVVGARWFASSWISLDLAITAVHALGISSIGPLSLQSIALREESAAGILSRITQLQSFKIGIGTSNYSKAIRYLARNGDYETLRDLLQSDFHPDVFESKEMQATIFQSCMLSGDWKKYHLIGIVNLAASVDSAFLFSNELLLASIVDGNKQMTLQILNDMRSRNIDIFPSTSHKLSMRIGQRIGLHKGHRDTDVDYLIALSRQLARTPFPPPARVWERLLWHLGRNDKIDELEYLALEVTQLYTSWQSSPSPTMNLPVYDVPEAMKDGSPYEYFKPVPRELHIRHEAHPLQAVFHSMMQKSIVRLAFNYELRHGAANARIKGKLSRLSDFYIARGVRLLRLLRDQGVRVDPKAIKKAVLLRLTDLYGPTTGSTRSLEHSKYANRMTMPEVKQLFDDAWGEDFLGSLGEIEHFLVQEGNRRFEAERKYNATRSRSR</sequence>
<keyword evidence="2" id="KW-1185">Reference proteome</keyword>
<dbReference type="EMBL" id="KB933360">
    <property type="protein sequence ID" value="EON96131.1"/>
    <property type="molecule type" value="Genomic_DNA"/>
</dbReference>
<evidence type="ECO:0000313" key="1">
    <source>
        <dbReference type="EMBL" id="EON96131.1"/>
    </source>
</evidence>
<dbReference type="HOGENOM" id="CLU_548821_0_0_1"/>
<dbReference type="GeneID" id="19329220"/>
<dbReference type="KEGG" id="tmn:UCRPA7_8376"/>
<protein>
    <submittedName>
        <fullName evidence="1">Putative pentatricopeptide repeat domain-containing protein</fullName>
    </submittedName>
</protein>